<dbReference type="EMBL" id="JAVHJO010000008">
    <property type="protein sequence ID" value="KAK6537836.1"/>
    <property type="molecule type" value="Genomic_DNA"/>
</dbReference>
<accession>A0AAV9X859</accession>
<feature type="compositionally biased region" description="Basic and acidic residues" evidence="2">
    <location>
        <begin position="482"/>
        <end position="493"/>
    </location>
</feature>
<feature type="compositionally biased region" description="Acidic residues" evidence="2">
    <location>
        <begin position="647"/>
        <end position="659"/>
    </location>
</feature>
<protein>
    <submittedName>
        <fullName evidence="3">Uncharacterized protein</fullName>
    </submittedName>
</protein>
<feature type="compositionally biased region" description="Basic and acidic residues" evidence="2">
    <location>
        <begin position="1068"/>
        <end position="1091"/>
    </location>
</feature>
<dbReference type="Proteomes" id="UP001365542">
    <property type="component" value="Unassembled WGS sequence"/>
</dbReference>
<feature type="region of interest" description="Disordered" evidence="2">
    <location>
        <begin position="1032"/>
        <end position="1117"/>
    </location>
</feature>
<feature type="compositionally biased region" description="Low complexity" evidence="2">
    <location>
        <begin position="563"/>
        <end position="573"/>
    </location>
</feature>
<feature type="compositionally biased region" description="Acidic residues" evidence="2">
    <location>
        <begin position="433"/>
        <end position="448"/>
    </location>
</feature>
<gene>
    <name evidence="3" type="ORF">TWF694_010738</name>
</gene>
<evidence type="ECO:0000313" key="3">
    <source>
        <dbReference type="EMBL" id="KAK6537836.1"/>
    </source>
</evidence>
<feature type="region of interest" description="Disordered" evidence="2">
    <location>
        <begin position="218"/>
        <end position="241"/>
    </location>
</feature>
<feature type="compositionally biased region" description="Basic residues" evidence="2">
    <location>
        <begin position="411"/>
        <end position="428"/>
    </location>
</feature>
<proteinExistence type="predicted"/>
<feature type="compositionally biased region" description="Basic residues" evidence="2">
    <location>
        <begin position="378"/>
        <end position="391"/>
    </location>
</feature>
<feature type="compositionally biased region" description="Basic and acidic residues" evidence="2">
    <location>
        <begin position="1032"/>
        <end position="1042"/>
    </location>
</feature>
<feature type="compositionally biased region" description="Basic and acidic residues" evidence="2">
    <location>
        <begin position="1101"/>
        <end position="1114"/>
    </location>
</feature>
<feature type="compositionally biased region" description="Acidic residues" evidence="2">
    <location>
        <begin position="468"/>
        <end position="481"/>
    </location>
</feature>
<sequence length="1140" mass="129800">MEIVPIEEQSHPVSNQDEPKSPARLKSISPISSPFPLHTLTISAKSLIISNEDELQPIFDLSAHKTLLPESPEARKSIQFPTDINPVHKMVIESLLTTSIDTSGLEESIIHAEDMVENAETTAPEPLSILTAQESGWKSAVIKTGEPHTAKRVYEQEEIWQADNPIRSSDLVYDKKIRLFENYTNDGEEGKSIKNLSRNAEFAPATIVTPRKEYSIEVEESDGDTSMEEAPSPAPNTPATGLRVASRSAFTTLRKTRKMVVIDDIPQTEPRKRVQNFSVDSVLRMTRGRENGTDFTPHRTFDWYDSSSFSPLESSGERAQMAAAKKGGATAKKAAAKQRLAEVEEESEEESEEDNNEEEDEGDYRILPSSSEDEKPKEKKQKKGPAARKNTRKEDSESDFADEQDEDAPKRKTRKATAPKGKAKKGKKKESDYSDTDVEEIDETEAEDTPVKQKPPNATASKVKKTIEEEDNVENEQGEADVDTKVPAEKDPPIEAATRVKRGKKIKRRFEDLEDEEEDSEKKASHKQKTQKIAAPKVKEKNMEKEPDASEIKEEALPRQSRSKSVQKVASVKQQKKKRSRDAVLSGSDERTINNERRDGEEDEEVEEIETKKFLLKAIKKSTEATITQNNHKTKEKGRHDNSHDESEGEGSDQTEELGGETRKPEKQPRVKEKKTAAVRQLLAEKAFELQNKNKHNGVLTVAKYGGFLPSVGKWFGSRKPVPAPPSELLLPKHLSKEVNESNEQIDEEVVEVSFADKEASKTETELSVSNRDGTQECSSSEEDDDAEYYPITGTEIQKLFQDFNRMATKLEEFKKAEKSMEEKAVETNEKIKKLNARLEEQMERAAISQLKLAVVKAIGPDKLDYLYTFSRVERREMGETYDGRQLAKLDVEVLERPPFASKLARNPFHHEDMYQRRQIINNLTFPANVMMAEFRVKYFFRCCNCHTISQTRILFFQDELIWSTCICYACYEHYCCVKCERYTSPANEKEMPPAAQGVEQLNDSKASENYEAWLYTKGIWNDYLKQSEDLKESTKTAENHHQVGSVGLRAAEKRKRDDEAEDDEGESAERPKSKRQRIDERQKELAEMRRRERRPPVTNEDEHIFYQKGGDDEIYHEDDEDIFGNFSGVHRDSEDDYGW</sequence>
<feature type="compositionally biased region" description="Basic and acidic residues" evidence="2">
    <location>
        <begin position="588"/>
        <end position="600"/>
    </location>
</feature>
<organism evidence="3 4">
    <name type="scientific">Orbilia ellipsospora</name>
    <dbReference type="NCBI Taxonomy" id="2528407"/>
    <lineage>
        <taxon>Eukaryota</taxon>
        <taxon>Fungi</taxon>
        <taxon>Dikarya</taxon>
        <taxon>Ascomycota</taxon>
        <taxon>Pezizomycotina</taxon>
        <taxon>Orbiliomycetes</taxon>
        <taxon>Orbiliales</taxon>
        <taxon>Orbiliaceae</taxon>
        <taxon>Orbilia</taxon>
    </lineage>
</organism>
<reference evidence="3 4" key="1">
    <citation type="submission" date="2019-10" db="EMBL/GenBank/DDBJ databases">
        <authorList>
            <person name="Palmer J.M."/>
        </authorList>
    </citation>
    <scope>NUCLEOTIDE SEQUENCE [LARGE SCALE GENOMIC DNA]</scope>
    <source>
        <strain evidence="3 4">TWF694</strain>
    </source>
</reference>
<evidence type="ECO:0000256" key="2">
    <source>
        <dbReference type="SAM" id="MobiDB-lite"/>
    </source>
</evidence>
<feature type="coiled-coil region" evidence="1">
    <location>
        <begin position="811"/>
        <end position="852"/>
    </location>
</feature>
<comment type="caution">
    <text evidence="3">The sequence shown here is derived from an EMBL/GenBank/DDBJ whole genome shotgun (WGS) entry which is preliminary data.</text>
</comment>
<keyword evidence="4" id="KW-1185">Reference proteome</keyword>
<keyword evidence="1" id="KW-0175">Coiled coil</keyword>
<feature type="compositionally biased region" description="Acidic residues" evidence="2">
    <location>
        <begin position="396"/>
        <end position="406"/>
    </location>
</feature>
<feature type="region of interest" description="Disordered" evidence="2">
    <location>
        <begin position="308"/>
        <end position="677"/>
    </location>
</feature>
<evidence type="ECO:0000256" key="1">
    <source>
        <dbReference type="SAM" id="Coils"/>
    </source>
</evidence>
<feature type="region of interest" description="Disordered" evidence="2">
    <location>
        <begin position="757"/>
        <end position="786"/>
    </location>
</feature>
<feature type="compositionally biased region" description="Acidic residues" evidence="2">
    <location>
        <begin position="218"/>
        <end position="227"/>
    </location>
</feature>
<feature type="region of interest" description="Disordered" evidence="2">
    <location>
        <begin position="1"/>
        <end position="27"/>
    </location>
</feature>
<name>A0AAV9X859_9PEZI</name>
<dbReference type="AlphaFoldDB" id="A0AAV9X859"/>
<feature type="compositionally biased region" description="Acidic residues" evidence="2">
    <location>
        <begin position="343"/>
        <end position="362"/>
    </location>
</feature>
<feature type="compositionally biased region" description="Basic and acidic residues" evidence="2">
    <location>
        <begin position="660"/>
        <end position="676"/>
    </location>
</feature>
<feature type="compositionally biased region" description="Basic residues" evidence="2">
    <location>
        <begin position="499"/>
        <end position="508"/>
    </location>
</feature>
<evidence type="ECO:0000313" key="4">
    <source>
        <dbReference type="Proteomes" id="UP001365542"/>
    </source>
</evidence>
<feature type="compositionally biased region" description="Basic and acidic residues" evidence="2">
    <location>
        <begin position="537"/>
        <end position="557"/>
    </location>
</feature>
<feature type="compositionally biased region" description="Low complexity" evidence="2">
    <location>
        <begin position="322"/>
        <end position="333"/>
    </location>
</feature>